<keyword evidence="2" id="KW-1185">Reference proteome</keyword>
<sequence length="80" mass="9440">KKTLYRCREGISNQQACYRRMYGLENRRSNVEEGMPLTVDRVLPWKSPTPLNVEKADKKQTYYSSLAEKTYVNDFPFSNK</sequence>
<dbReference type="AlphaFoldDB" id="A0A9N9JG14"/>
<organism evidence="1 2">
    <name type="scientific">Dentiscutata erythropus</name>
    <dbReference type="NCBI Taxonomy" id="1348616"/>
    <lineage>
        <taxon>Eukaryota</taxon>
        <taxon>Fungi</taxon>
        <taxon>Fungi incertae sedis</taxon>
        <taxon>Mucoromycota</taxon>
        <taxon>Glomeromycotina</taxon>
        <taxon>Glomeromycetes</taxon>
        <taxon>Diversisporales</taxon>
        <taxon>Gigasporaceae</taxon>
        <taxon>Dentiscutata</taxon>
    </lineage>
</organism>
<proteinExistence type="predicted"/>
<comment type="caution">
    <text evidence="1">The sequence shown here is derived from an EMBL/GenBank/DDBJ whole genome shotgun (WGS) entry which is preliminary data.</text>
</comment>
<evidence type="ECO:0000313" key="1">
    <source>
        <dbReference type="EMBL" id="CAG8779757.1"/>
    </source>
</evidence>
<gene>
    <name evidence="1" type="ORF">DERYTH_LOCUS19506</name>
</gene>
<feature type="non-terminal residue" evidence="1">
    <location>
        <position position="80"/>
    </location>
</feature>
<protein>
    <submittedName>
        <fullName evidence="1">2268_t:CDS:1</fullName>
    </submittedName>
</protein>
<accession>A0A9N9JG14</accession>
<name>A0A9N9JG14_9GLOM</name>
<evidence type="ECO:0000313" key="2">
    <source>
        <dbReference type="Proteomes" id="UP000789405"/>
    </source>
</evidence>
<dbReference type="EMBL" id="CAJVPY010021499">
    <property type="protein sequence ID" value="CAG8779757.1"/>
    <property type="molecule type" value="Genomic_DNA"/>
</dbReference>
<dbReference type="Proteomes" id="UP000789405">
    <property type="component" value="Unassembled WGS sequence"/>
</dbReference>
<reference evidence="1" key="1">
    <citation type="submission" date="2021-06" db="EMBL/GenBank/DDBJ databases">
        <authorList>
            <person name="Kallberg Y."/>
            <person name="Tangrot J."/>
            <person name="Rosling A."/>
        </authorList>
    </citation>
    <scope>NUCLEOTIDE SEQUENCE</scope>
    <source>
        <strain evidence="1">MA453B</strain>
    </source>
</reference>